<evidence type="ECO:0000256" key="7">
    <source>
        <dbReference type="ARBA" id="ARBA00024893"/>
    </source>
</evidence>
<dbReference type="InterPro" id="IPR015421">
    <property type="entry name" value="PyrdxlP-dep_Trfase_major"/>
</dbReference>
<sequence>MWVARVRNPMTSAIAVSHQLRGTGLRPTVALGRRYYASNERGSREGRPPSSNWFWKSLGLAGTAAAVFLVYSYAIRPDDSELSKILPDSSKSIEDLSAQYVQKKRSLKSPGVYIWGTNEYRVVDPDSKESVIKAPRRMSYFDDQVLRGLKLGETSGAAITENGDLVQWGKGYSEANYKPTKTLTGKNLTSLCMSHDRVLALSADGKVYSLPISSHDQTTGQKLEEKSWLPFGGGKASLSYRLIQPSLKFAEKVTSISGGLEHVILLTSSGRVFSAAASTENYPTFGQLGIPGLTWVTRPKGPVDTCHQIKTPDGAKVAQVATGDYHSLLLTKDGNILGFGDNSFGQLGKKFDPSLPFSDRPIQVPIRALYRDVPRLPKVTSIVAGGANSFFTVDVQQAGPTQDLKEAGKITSDIWACGRGIWGALGNGKWTHLQDRPTKLKALSGLVEYDEATKALSPIRLSDMSVGTTHVSAILGNQAHLNRPSTSSLEAADDAGLDVVWWGGNEHFQLGTGKRSNLPKPTHINIHPETTSDDKEPARLQIIPRHRGTVGNRSVNMRQRVEYLSFSQFSFHYPIMPRGNQKRGRRAAEKAKQDDTKRKRDEEPEEPATKRSKPSTDETPIIDGADYIPLEEGQEDHEGQYEAARDDMPFYGLLDTEEQEYFSRANAMLELNQFQDAEERRLFVDSVFREARGKELKIACSQSCSRLMEKLISVSDIHQIRRLFNKFVGHFMTLVQHRFASHCCERLFINAAPGVTQKISKSREGVVEGGGEEDEEPDEEPELSLAEMFMAAVEELQGNWGYLLTERFASHTIRVLLLVLAGEPVDVSSNDSVVASRKKERLGVVGGEAQEVNPPTEKRSVPESFNATLKKVMQDMVSVLDDTYLRALATHPVGNPVLQVLVRLELSHFGKSSAKQTNSIIKRLIPDENFEEGSESVRFIRGLLYDAVGSRLLETMIRWMPGKMFKTLYKNYLRDQMSSLARNMTAGYVVLRVLERLGKDDLQAAVDQIAPKIPSLIERSRTIVPKVLIERCVIRSVDTNPLAKALEASYDSDPTRRLEQILKLENATADKEKTDSANNGPMGEPTPTNTAAEKLHGSLLAQTILTAPGPLSELVFSSLLAIPSETLLLICKDPTASRVVQQALTSTASAPQFRRQFTTRFTGHLNELALDSSGSHVVDALWLATKDIYFVKERMAQELTQNEFALRDSFVGRAVWRNWAMDLYKRRRGEWAAKAKGRDLDNESGEKPKSRLEMARARYAAKANNKASVEDLLIPFIRSADEDTLGPKAQKNGVNNKSNGVNGDHTIVGTSLVDYRKPAELQSILQLDLPQQGTGQDGLIDVLRKVLQYSVNTWHQGFLDKLYASTNAPGVASELILAALNTNVHVYQVSPALSVIEKYTGQQLAALFGFSGPRAGGISVQGGSASNTTSIVIARNNLYPSTKSDGNSNYKFVLFTSTHGHYSIEKAAQMLGLGSSAAWPVPIDKEGRMIPSELEKLVQRALSENRTPFYVNATAGTTVMGSFDPFEEIAAICKKYNLWMHIDGSWGGSFAFSQRQRQKLAGAEKANSIAINPHKMLGVPVTCSFLLAADLRQFHRANTLPAGYLFHAEVNNAESDGFDPASSELESDSPEIWDLADLTLQCGRRADSLKLFLSWTYYGTSGYECQIDTACHTAAYLATLVQDNPDFILISQNPPPCLQVCFYYAPNGTLLHPRGRGGGIVTNEAERAKANSKVTEQITHAIVGRGFMVDYAPPSGDEDAVGDGKFFRCVANVQTSRDTVDGLVRAIEEVGPGVVEGLKAGVDKAVPKRTGRPGERGHGPVVHRV</sequence>
<dbReference type="SUPFAM" id="SSF50985">
    <property type="entry name" value="RCC1/BLIP-II"/>
    <property type="match status" value="1"/>
</dbReference>
<dbReference type="InterPro" id="IPR009091">
    <property type="entry name" value="RCC1/BLIP-II"/>
</dbReference>
<evidence type="ECO:0000256" key="5">
    <source>
        <dbReference type="ARBA" id="ARBA00022898"/>
    </source>
</evidence>
<gene>
    <name evidence="11" type="ORF">BDW59DRAFT_169813</name>
</gene>
<comment type="function">
    <text evidence="7">RNA-binding nucleolar protein required for pre-rRNA processing. Involved in production of 18S rRNA and assembly of small ribosomal subunit.</text>
</comment>
<keyword evidence="2" id="KW-0690">Ribosome biogenesis</keyword>
<evidence type="ECO:0000313" key="12">
    <source>
        <dbReference type="Proteomes" id="UP001610335"/>
    </source>
</evidence>
<evidence type="ECO:0000256" key="1">
    <source>
        <dbReference type="ARBA" id="ARBA00001933"/>
    </source>
</evidence>
<keyword evidence="3" id="KW-0698">rRNA processing</keyword>
<keyword evidence="10" id="KW-0812">Transmembrane</keyword>
<proteinExistence type="predicted"/>
<dbReference type="InterPro" id="IPR053245">
    <property type="entry name" value="MitoProcess-Associated"/>
</dbReference>
<evidence type="ECO:0000256" key="2">
    <source>
        <dbReference type="ARBA" id="ARBA00022517"/>
    </source>
</evidence>
<keyword evidence="5" id="KW-0663">Pyridoxal phosphate</keyword>
<evidence type="ECO:0000256" key="8">
    <source>
        <dbReference type="PROSITE-ProRule" id="PRU00235"/>
    </source>
</evidence>
<dbReference type="Pfam" id="PF13540">
    <property type="entry name" value="RCC1_2"/>
    <property type="match status" value="1"/>
</dbReference>
<dbReference type="InterPro" id="IPR000408">
    <property type="entry name" value="Reg_chr_condens"/>
</dbReference>
<feature type="compositionally biased region" description="Acidic residues" evidence="9">
    <location>
        <begin position="770"/>
        <end position="780"/>
    </location>
</feature>
<organism evidence="11 12">
    <name type="scientific">Aspergillus cavernicola</name>
    <dbReference type="NCBI Taxonomy" id="176166"/>
    <lineage>
        <taxon>Eukaryota</taxon>
        <taxon>Fungi</taxon>
        <taxon>Dikarya</taxon>
        <taxon>Ascomycota</taxon>
        <taxon>Pezizomycotina</taxon>
        <taxon>Eurotiomycetes</taxon>
        <taxon>Eurotiomycetidae</taxon>
        <taxon>Eurotiales</taxon>
        <taxon>Aspergillaceae</taxon>
        <taxon>Aspergillus</taxon>
        <taxon>Aspergillus subgen. Nidulantes</taxon>
    </lineage>
</organism>
<keyword evidence="10" id="KW-0472">Membrane</keyword>
<name>A0ABR4IU09_9EURO</name>
<feature type="region of interest" description="Disordered" evidence="9">
    <location>
        <begin position="761"/>
        <end position="780"/>
    </location>
</feature>
<keyword evidence="12" id="KW-1185">Reference proteome</keyword>
<comment type="cofactor">
    <cofactor evidence="1">
        <name>pyridoxal 5'-phosphate</name>
        <dbReference type="ChEBI" id="CHEBI:597326"/>
    </cofactor>
</comment>
<dbReference type="PROSITE" id="PS50012">
    <property type="entry name" value="RCC1_3"/>
    <property type="match status" value="2"/>
</dbReference>
<dbReference type="SUPFAM" id="SSF48371">
    <property type="entry name" value="ARM repeat"/>
    <property type="match status" value="1"/>
</dbReference>
<dbReference type="Proteomes" id="UP001610335">
    <property type="component" value="Unassembled WGS sequence"/>
</dbReference>
<dbReference type="Gene3D" id="1.25.10.10">
    <property type="entry name" value="Leucine-rich Repeat Variant"/>
    <property type="match status" value="2"/>
</dbReference>
<feature type="repeat" description="RCC1" evidence="8">
    <location>
        <begin position="334"/>
        <end position="395"/>
    </location>
</feature>
<evidence type="ECO:0000256" key="6">
    <source>
        <dbReference type="ARBA" id="ARBA00023239"/>
    </source>
</evidence>
<keyword evidence="10" id="KW-1133">Transmembrane helix</keyword>
<dbReference type="InterPro" id="IPR016024">
    <property type="entry name" value="ARM-type_fold"/>
</dbReference>
<dbReference type="PANTHER" id="PTHR47563">
    <property type="entry name" value="PROTEIN FMP25, MITOCHONDRIAL"/>
    <property type="match status" value="1"/>
</dbReference>
<feature type="compositionally biased region" description="Basic and acidic residues" evidence="9">
    <location>
        <begin position="1065"/>
        <end position="1075"/>
    </location>
</feature>
<dbReference type="InterPro" id="IPR015424">
    <property type="entry name" value="PyrdxlP-dep_Trfase"/>
</dbReference>
<keyword evidence="4" id="KW-0677">Repeat</keyword>
<evidence type="ECO:0000256" key="4">
    <source>
        <dbReference type="ARBA" id="ARBA00022737"/>
    </source>
</evidence>
<dbReference type="Gene3D" id="2.130.10.30">
    <property type="entry name" value="Regulator of chromosome condensation 1/beta-lactamase-inhibitor protein II"/>
    <property type="match status" value="1"/>
</dbReference>
<dbReference type="SMART" id="SM00025">
    <property type="entry name" value="Pumilio"/>
    <property type="match status" value="7"/>
</dbReference>
<dbReference type="Gene3D" id="3.40.640.10">
    <property type="entry name" value="Type I PLP-dependent aspartate aminotransferase-like (Major domain)"/>
    <property type="match status" value="1"/>
</dbReference>
<dbReference type="PROSITE" id="PS00626">
    <property type="entry name" value="RCC1_2"/>
    <property type="match status" value="1"/>
</dbReference>
<feature type="region of interest" description="Disordered" evidence="9">
    <location>
        <begin position="1805"/>
        <end position="1825"/>
    </location>
</feature>
<evidence type="ECO:0000256" key="10">
    <source>
        <dbReference type="SAM" id="Phobius"/>
    </source>
</evidence>
<evidence type="ECO:0000256" key="3">
    <source>
        <dbReference type="ARBA" id="ARBA00022552"/>
    </source>
</evidence>
<dbReference type="EMBL" id="JBFXLS010000010">
    <property type="protein sequence ID" value="KAL2831062.1"/>
    <property type="molecule type" value="Genomic_DNA"/>
</dbReference>
<protein>
    <submittedName>
        <fullName evidence="11">Uncharacterized protein</fullName>
    </submittedName>
</protein>
<evidence type="ECO:0000313" key="11">
    <source>
        <dbReference type="EMBL" id="KAL2831062.1"/>
    </source>
</evidence>
<comment type="caution">
    <text evidence="11">The sequence shown here is derived from an EMBL/GenBank/DDBJ whole genome shotgun (WGS) entry which is preliminary data.</text>
</comment>
<dbReference type="PANTHER" id="PTHR47563:SF1">
    <property type="entry name" value="PROTEIN FMP25, MITOCHONDRIAL"/>
    <property type="match status" value="1"/>
</dbReference>
<evidence type="ECO:0000256" key="9">
    <source>
        <dbReference type="SAM" id="MobiDB-lite"/>
    </source>
</evidence>
<dbReference type="SUPFAM" id="SSF53383">
    <property type="entry name" value="PLP-dependent transferases"/>
    <property type="match status" value="1"/>
</dbReference>
<dbReference type="Pfam" id="PF22493">
    <property type="entry name" value="PUF_NOP9"/>
    <property type="match status" value="1"/>
</dbReference>
<dbReference type="InterPro" id="IPR011989">
    <property type="entry name" value="ARM-like"/>
</dbReference>
<feature type="repeat" description="RCC1" evidence="8">
    <location>
        <begin position="270"/>
        <end position="333"/>
    </location>
</feature>
<dbReference type="InterPro" id="IPR002129">
    <property type="entry name" value="PyrdxlP-dep_de-COase"/>
</dbReference>
<dbReference type="InterPro" id="IPR001313">
    <property type="entry name" value="Pumilio_RNA-bd_rpt"/>
</dbReference>
<accession>A0ABR4IU09</accession>
<dbReference type="Pfam" id="PF00282">
    <property type="entry name" value="Pyridoxal_deC"/>
    <property type="match status" value="1"/>
</dbReference>
<dbReference type="Gene3D" id="3.90.1150.170">
    <property type="match status" value="1"/>
</dbReference>
<feature type="region of interest" description="Disordered" evidence="9">
    <location>
        <begin position="575"/>
        <end position="623"/>
    </location>
</feature>
<feature type="compositionally biased region" description="Basic and acidic residues" evidence="9">
    <location>
        <begin position="1805"/>
        <end position="1818"/>
    </location>
</feature>
<reference evidence="11 12" key="1">
    <citation type="submission" date="2024-07" db="EMBL/GenBank/DDBJ databases">
        <title>Section-level genome sequencing and comparative genomics of Aspergillus sections Usti and Cavernicolus.</title>
        <authorList>
            <consortium name="Lawrence Berkeley National Laboratory"/>
            <person name="Nybo J.L."/>
            <person name="Vesth T.C."/>
            <person name="Theobald S."/>
            <person name="Frisvad J.C."/>
            <person name="Larsen T.O."/>
            <person name="Kjaerboelling I."/>
            <person name="Rothschild-Mancinelli K."/>
            <person name="Lyhne E.K."/>
            <person name="Kogle M.E."/>
            <person name="Barry K."/>
            <person name="Clum A."/>
            <person name="Na H."/>
            <person name="Ledsgaard L."/>
            <person name="Lin J."/>
            <person name="Lipzen A."/>
            <person name="Kuo A."/>
            <person name="Riley R."/>
            <person name="Mondo S."/>
            <person name="LaButti K."/>
            <person name="Haridas S."/>
            <person name="Pangalinan J."/>
            <person name="Salamov A.A."/>
            <person name="Simmons B.A."/>
            <person name="Magnuson J.K."/>
            <person name="Chen J."/>
            <person name="Drula E."/>
            <person name="Henrissat B."/>
            <person name="Wiebenga A."/>
            <person name="Lubbers R.J."/>
            <person name="Gomes A.C."/>
            <person name="Makela M.R."/>
            <person name="Stajich J."/>
            <person name="Grigoriev I.V."/>
            <person name="Mortensen U.H."/>
            <person name="De vries R.P."/>
            <person name="Baker S.E."/>
            <person name="Andersen M.R."/>
        </authorList>
    </citation>
    <scope>NUCLEOTIDE SEQUENCE [LARGE SCALE GENOMIC DNA]</scope>
    <source>
        <strain evidence="11 12">CBS 600.67</strain>
    </source>
</reference>
<feature type="compositionally biased region" description="Basic and acidic residues" evidence="9">
    <location>
        <begin position="586"/>
        <end position="602"/>
    </location>
</feature>
<feature type="transmembrane region" description="Helical" evidence="10">
    <location>
        <begin position="53"/>
        <end position="74"/>
    </location>
</feature>
<keyword evidence="6" id="KW-0456">Lyase</keyword>
<feature type="region of interest" description="Disordered" evidence="9">
    <location>
        <begin position="1065"/>
        <end position="1089"/>
    </location>
</feature>